<name>A0A2A9MHH0_BESBE</name>
<keyword evidence="2" id="KW-0732">Signal</keyword>
<protein>
    <recommendedName>
        <fullName evidence="5">Protein kinase domain-containing protein</fullName>
    </recommendedName>
</protein>
<feature type="compositionally biased region" description="Basic residues" evidence="1">
    <location>
        <begin position="166"/>
        <end position="175"/>
    </location>
</feature>
<feature type="region of interest" description="Disordered" evidence="1">
    <location>
        <begin position="472"/>
        <end position="587"/>
    </location>
</feature>
<dbReference type="AlphaFoldDB" id="A0A2A9MHH0"/>
<gene>
    <name evidence="3" type="ORF">BESB_059900</name>
</gene>
<evidence type="ECO:0000313" key="3">
    <source>
        <dbReference type="EMBL" id="PFH35103.1"/>
    </source>
</evidence>
<dbReference type="Proteomes" id="UP000224006">
    <property type="component" value="Chromosome V"/>
</dbReference>
<dbReference type="EMBL" id="NWUJ01000005">
    <property type="protein sequence ID" value="PFH35103.1"/>
    <property type="molecule type" value="Genomic_DNA"/>
</dbReference>
<feature type="chain" id="PRO_5013196762" description="Protein kinase domain-containing protein" evidence="2">
    <location>
        <begin position="30"/>
        <end position="642"/>
    </location>
</feature>
<evidence type="ECO:0000256" key="2">
    <source>
        <dbReference type="SAM" id="SignalP"/>
    </source>
</evidence>
<dbReference type="RefSeq" id="XP_029219112.1">
    <property type="nucleotide sequence ID" value="XM_029364404.1"/>
</dbReference>
<sequence>MFPRSVYSHCVKRTVALFLFDVALPRLLAALPRLRACRGSAPPEELIFFLAFEICGLLRQVHQAGLLHCGISARTFLLHPARDFFLLCRGDAAALLGSPRRGRQLEGSAEGARGSAPILRVFQGFFPLTATLAFSKQSAFYVDLEEARPSTEPAPRLSSADPARRPPNHRLHASRSRSVGHSFHSYRNQRTYACPSSEGVSASSASSADVRLFCLPAFPHGHLRQTKKRHPLLPLGTHPPPCLVSGRDFSRCCDLQALHAGVVPLRRSFPQRLKPRKKRLSAADARPQGAKRGAPSELLETAIDAAHDCSLHGIPPVSLLHGGDLRGVARCMYTALFGVGMVESAEEESENALQPGLDTHARCSAAFKFEPEQGDETECLQRKEKAGHESQGERLGFGVRAGQLAGAGEEFDARRALQITLPFREKRASAHEAFWTSFFASLLGFETQLEKNPRARRVLRFVLRQHRQTIRKGDKNIGENVEKRPQSEACEGREPHTQLKQDGERACDSEQDGERSVEGRWEVDPRAQRRGPGMVAEPIEVSEDREGSKDSHERGHQRTEGRGPVDGAALYPQPLRRGGGLRSDAGLSVEDQEAEDSVRVLHEESRHLSLALLTLQRRRIAEVFARAPGVSEARCREEFASI</sequence>
<feature type="region of interest" description="Disordered" evidence="1">
    <location>
        <begin position="151"/>
        <end position="180"/>
    </location>
</feature>
<comment type="caution">
    <text evidence="3">The sequence shown here is derived from an EMBL/GenBank/DDBJ whole genome shotgun (WGS) entry which is preliminary data.</text>
</comment>
<feature type="signal peptide" evidence="2">
    <location>
        <begin position="1"/>
        <end position="29"/>
    </location>
</feature>
<evidence type="ECO:0000313" key="4">
    <source>
        <dbReference type="Proteomes" id="UP000224006"/>
    </source>
</evidence>
<accession>A0A2A9MHH0</accession>
<proteinExistence type="predicted"/>
<feature type="compositionally biased region" description="Basic and acidic residues" evidence="1">
    <location>
        <begin position="472"/>
        <end position="527"/>
    </location>
</feature>
<organism evidence="3 4">
    <name type="scientific">Besnoitia besnoiti</name>
    <name type="common">Apicomplexan protozoan</name>
    <dbReference type="NCBI Taxonomy" id="94643"/>
    <lineage>
        <taxon>Eukaryota</taxon>
        <taxon>Sar</taxon>
        <taxon>Alveolata</taxon>
        <taxon>Apicomplexa</taxon>
        <taxon>Conoidasida</taxon>
        <taxon>Coccidia</taxon>
        <taxon>Eucoccidiorida</taxon>
        <taxon>Eimeriorina</taxon>
        <taxon>Sarcocystidae</taxon>
        <taxon>Besnoitia</taxon>
    </lineage>
</organism>
<reference evidence="3 4" key="1">
    <citation type="submission" date="2017-09" db="EMBL/GenBank/DDBJ databases">
        <title>Genome sequencing of Besnoitia besnoiti strain Bb-Ger1.</title>
        <authorList>
            <person name="Schares G."/>
            <person name="Venepally P."/>
            <person name="Lorenzi H.A."/>
        </authorList>
    </citation>
    <scope>NUCLEOTIDE SEQUENCE [LARGE SCALE GENOMIC DNA]</scope>
    <source>
        <strain evidence="3 4">Bb-Ger1</strain>
    </source>
</reference>
<dbReference type="GeneID" id="40310918"/>
<evidence type="ECO:0008006" key="5">
    <source>
        <dbReference type="Google" id="ProtNLM"/>
    </source>
</evidence>
<dbReference type="VEuPathDB" id="ToxoDB:BESB_059900"/>
<evidence type="ECO:0000256" key="1">
    <source>
        <dbReference type="SAM" id="MobiDB-lite"/>
    </source>
</evidence>
<dbReference type="KEGG" id="bbes:BESB_059900"/>
<feature type="region of interest" description="Disordered" evidence="1">
    <location>
        <begin position="272"/>
        <end position="294"/>
    </location>
</feature>
<keyword evidence="4" id="KW-1185">Reference proteome</keyword>
<feature type="compositionally biased region" description="Basic and acidic residues" evidence="1">
    <location>
        <begin position="542"/>
        <end position="563"/>
    </location>
</feature>